<proteinExistence type="predicted"/>
<evidence type="ECO:0000313" key="2">
    <source>
        <dbReference type="Proteomes" id="UP001224775"/>
    </source>
</evidence>
<gene>
    <name evidence="1" type="ORF">QTG54_005531</name>
</gene>
<dbReference type="EMBL" id="JATAAI010000008">
    <property type="protein sequence ID" value="KAK1743934.1"/>
    <property type="molecule type" value="Genomic_DNA"/>
</dbReference>
<dbReference type="Proteomes" id="UP001224775">
    <property type="component" value="Unassembled WGS sequence"/>
</dbReference>
<sequence length="146" mass="16047">METEPVEESRDVSFDANMTLKPGLPEERIPLPTTSDGWFVAAPKSRKAYRKAIDDTEAENPLVAAETQKVSGLVVRAYVKPAATARPGRSVRRGKDFKRFRKNTSFVDFLPPSPSMLTTTQAATMHFANHSFDICSTQRVGTSASA</sequence>
<evidence type="ECO:0000313" key="1">
    <source>
        <dbReference type="EMBL" id="KAK1743934.1"/>
    </source>
</evidence>
<keyword evidence="2" id="KW-1185">Reference proteome</keyword>
<dbReference type="AlphaFoldDB" id="A0AAD8YCJ7"/>
<comment type="caution">
    <text evidence="1">The sequence shown here is derived from an EMBL/GenBank/DDBJ whole genome shotgun (WGS) entry which is preliminary data.</text>
</comment>
<reference evidence="1" key="1">
    <citation type="submission" date="2023-06" db="EMBL/GenBank/DDBJ databases">
        <title>Survivors Of The Sea: Transcriptome response of Skeletonema marinoi to long-term dormancy.</title>
        <authorList>
            <person name="Pinder M.I.M."/>
            <person name="Kourtchenko O."/>
            <person name="Robertson E.K."/>
            <person name="Larsson T."/>
            <person name="Maumus F."/>
            <person name="Osuna-Cruz C.M."/>
            <person name="Vancaester E."/>
            <person name="Stenow R."/>
            <person name="Vandepoele K."/>
            <person name="Ploug H."/>
            <person name="Bruchert V."/>
            <person name="Godhe A."/>
            <person name="Topel M."/>
        </authorList>
    </citation>
    <scope>NUCLEOTIDE SEQUENCE</scope>
    <source>
        <strain evidence="1">R05AC</strain>
    </source>
</reference>
<organism evidence="1 2">
    <name type="scientific">Skeletonema marinoi</name>
    <dbReference type="NCBI Taxonomy" id="267567"/>
    <lineage>
        <taxon>Eukaryota</taxon>
        <taxon>Sar</taxon>
        <taxon>Stramenopiles</taxon>
        <taxon>Ochrophyta</taxon>
        <taxon>Bacillariophyta</taxon>
        <taxon>Coscinodiscophyceae</taxon>
        <taxon>Thalassiosirophycidae</taxon>
        <taxon>Thalassiosirales</taxon>
        <taxon>Skeletonemataceae</taxon>
        <taxon>Skeletonema</taxon>
        <taxon>Skeletonema marinoi-dohrnii complex</taxon>
    </lineage>
</organism>
<name>A0AAD8YCJ7_9STRA</name>
<accession>A0AAD8YCJ7</accession>
<protein>
    <submittedName>
        <fullName evidence="1">Uncharacterized protein</fullName>
    </submittedName>
</protein>